<proteinExistence type="predicted"/>
<accession>A0AB34IZZ9</accession>
<dbReference type="Proteomes" id="UP001515480">
    <property type="component" value="Unassembled WGS sequence"/>
</dbReference>
<gene>
    <name evidence="1" type="ORF">AB1Y20_006829</name>
</gene>
<dbReference type="EMBL" id="JBGBPQ010000015">
    <property type="protein sequence ID" value="KAL1510526.1"/>
    <property type="molecule type" value="Genomic_DNA"/>
</dbReference>
<name>A0AB34IZZ9_PRYPA</name>
<reference evidence="1 2" key="1">
    <citation type="journal article" date="2024" name="Science">
        <title>Giant polyketide synthase enzymes in the biosynthesis of giant marine polyether toxins.</title>
        <authorList>
            <person name="Fallon T.R."/>
            <person name="Shende V.V."/>
            <person name="Wierzbicki I.H."/>
            <person name="Pendleton A.L."/>
            <person name="Watervoot N.F."/>
            <person name="Auber R.P."/>
            <person name="Gonzalez D.J."/>
            <person name="Wisecaver J.H."/>
            <person name="Moore B.S."/>
        </authorList>
    </citation>
    <scope>NUCLEOTIDE SEQUENCE [LARGE SCALE GENOMIC DNA]</scope>
    <source>
        <strain evidence="1 2">12B1</strain>
    </source>
</reference>
<evidence type="ECO:0000313" key="2">
    <source>
        <dbReference type="Proteomes" id="UP001515480"/>
    </source>
</evidence>
<keyword evidence="2" id="KW-1185">Reference proteome</keyword>
<evidence type="ECO:0000313" key="1">
    <source>
        <dbReference type="EMBL" id="KAL1510526.1"/>
    </source>
</evidence>
<organism evidence="1 2">
    <name type="scientific">Prymnesium parvum</name>
    <name type="common">Toxic golden alga</name>
    <dbReference type="NCBI Taxonomy" id="97485"/>
    <lineage>
        <taxon>Eukaryota</taxon>
        <taxon>Haptista</taxon>
        <taxon>Haptophyta</taxon>
        <taxon>Prymnesiophyceae</taxon>
        <taxon>Prymnesiales</taxon>
        <taxon>Prymnesiaceae</taxon>
        <taxon>Prymnesium</taxon>
    </lineage>
</organism>
<protein>
    <submittedName>
        <fullName evidence="1">Uncharacterized protein</fullName>
    </submittedName>
</protein>
<dbReference type="AlphaFoldDB" id="A0AB34IZZ9"/>
<sequence>MWAHSAGFKETLFRDEELTLPAQWAGPQNAAKLAISMVFDRQARPHIVLTSKALTSRALGLPLDRKPSFWDLHPDLQGMLVKKMLETALDVNALRVEVHLGSWVSSKCIHAHIKLPLVPYFKLRAQYQSQKTWTDADKKRREIYVRKVVQDRAKYHLEDADAVQAEVFSGAPQCSADTSAFDNVLFDGDACGTSSIDVTFKNSPIIMEMGDQEVRNAMEAIQSFCQQLSLDGVHLLLPAPAIGAPATHDGSHQERVARIVCMPDRFVRCLPPERRRAWYEDWRTSQTIAQAYKEDLSLLP</sequence>
<comment type="caution">
    <text evidence="1">The sequence shown here is derived from an EMBL/GenBank/DDBJ whole genome shotgun (WGS) entry which is preliminary data.</text>
</comment>